<feature type="region of interest" description="Disordered" evidence="1">
    <location>
        <begin position="73"/>
        <end position="103"/>
    </location>
</feature>
<organism evidence="2">
    <name type="scientific">viral metagenome</name>
    <dbReference type="NCBI Taxonomy" id="1070528"/>
    <lineage>
        <taxon>unclassified sequences</taxon>
        <taxon>metagenomes</taxon>
        <taxon>organismal metagenomes</taxon>
    </lineage>
</organism>
<sequence length="241" mass="27236">MPETPDVTPDPSSALGEAIASSPEALEAPVTPQDAQTPPAETEGVSQEEEARVPYSRLKEVVDEKNWLKQQLELQLQNRQQPQPQQPTQPQQEMGNTPEEREFWATQRRIAREEAEKVSQQQLGNIRPVIDAGRMELAQLKVQQFRNSHPDVKANSPEEVAIAEKINMGYLPEDAYKVVMWESKTATTEKQVKQQFKQTMDAKKQANVEQHSIPSGSLPPVNKNLPLRDRIKAEADKLDWS</sequence>
<protein>
    <submittedName>
        <fullName evidence="2">Uncharacterized protein</fullName>
    </submittedName>
</protein>
<proteinExistence type="predicted"/>
<dbReference type="EMBL" id="MT141438">
    <property type="protein sequence ID" value="QJA61334.1"/>
    <property type="molecule type" value="Genomic_DNA"/>
</dbReference>
<name>A0A6M3IVF1_9ZZZZ</name>
<gene>
    <name evidence="2" type="ORF">MM415B00961_0008</name>
</gene>
<feature type="region of interest" description="Disordered" evidence="1">
    <location>
        <begin position="197"/>
        <end position="230"/>
    </location>
</feature>
<evidence type="ECO:0000256" key="1">
    <source>
        <dbReference type="SAM" id="MobiDB-lite"/>
    </source>
</evidence>
<reference evidence="2" key="1">
    <citation type="submission" date="2020-03" db="EMBL/GenBank/DDBJ databases">
        <title>The deep terrestrial virosphere.</title>
        <authorList>
            <person name="Holmfeldt K."/>
            <person name="Nilsson E."/>
            <person name="Simone D."/>
            <person name="Lopez-Fernandez M."/>
            <person name="Wu X."/>
            <person name="de Brujin I."/>
            <person name="Lundin D."/>
            <person name="Andersson A."/>
            <person name="Bertilsson S."/>
            <person name="Dopson M."/>
        </authorList>
    </citation>
    <scope>NUCLEOTIDE SEQUENCE</scope>
    <source>
        <strain evidence="2">MM415B00961</strain>
    </source>
</reference>
<feature type="region of interest" description="Disordered" evidence="1">
    <location>
        <begin position="1"/>
        <end position="55"/>
    </location>
</feature>
<accession>A0A6M3IVF1</accession>
<evidence type="ECO:0000313" key="2">
    <source>
        <dbReference type="EMBL" id="QJA61334.1"/>
    </source>
</evidence>
<dbReference type="AlphaFoldDB" id="A0A6M3IVF1"/>
<feature type="compositionally biased region" description="Low complexity" evidence="1">
    <location>
        <begin position="73"/>
        <end position="92"/>
    </location>
</feature>